<evidence type="ECO:0000256" key="1">
    <source>
        <dbReference type="ARBA" id="ARBA00004141"/>
    </source>
</evidence>
<dbReference type="InterPro" id="IPR049326">
    <property type="entry name" value="Rhodopsin_dom_fungi"/>
</dbReference>
<organism evidence="8 9">
    <name type="scientific">Talaromyces atroroseus</name>
    <dbReference type="NCBI Taxonomy" id="1441469"/>
    <lineage>
        <taxon>Eukaryota</taxon>
        <taxon>Fungi</taxon>
        <taxon>Dikarya</taxon>
        <taxon>Ascomycota</taxon>
        <taxon>Pezizomycotina</taxon>
        <taxon>Eurotiomycetes</taxon>
        <taxon>Eurotiomycetidae</taxon>
        <taxon>Eurotiales</taxon>
        <taxon>Trichocomaceae</taxon>
        <taxon>Talaromyces</taxon>
        <taxon>Talaromyces sect. Trachyspermi</taxon>
    </lineage>
</organism>
<evidence type="ECO:0000256" key="6">
    <source>
        <dbReference type="SAM" id="Phobius"/>
    </source>
</evidence>
<keyword evidence="2 6" id="KW-0812">Transmembrane</keyword>
<feature type="domain" description="Rhodopsin" evidence="7">
    <location>
        <begin position="123"/>
        <end position="203"/>
    </location>
</feature>
<dbReference type="RefSeq" id="XP_020115425.1">
    <property type="nucleotide sequence ID" value="XM_020265384.1"/>
</dbReference>
<dbReference type="STRING" id="1441469.A0A225ABZ2"/>
<evidence type="ECO:0000256" key="4">
    <source>
        <dbReference type="ARBA" id="ARBA00023136"/>
    </source>
</evidence>
<reference evidence="8 9" key="1">
    <citation type="submission" date="2015-06" db="EMBL/GenBank/DDBJ databases">
        <title>Talaromyces atroroseus IBT 11181 draft genome.</title>
        <authorList>
            <person name="Rasmussen K.B."/>
            <person name="Rasmussen S."/>
            <person name="Petersen B."/>
            <person name="Sicheritz-Ponten T."/>
            <person name="Mortensen U.H."/>
            <person name="Thrane U."/>
        </authorList>
    </citation>
    <scope>NUCLEOTIDE SEQUENCE [LARGE SCALE GENOMIC DNA]</scope>
    <source>
        <strain evidence="8 9">IBT 11181</strain>
    </source>
</reference>
<feature type="transmembrane region" description="Helical" evidence="6">
    <location>
        <begin position="6"/>
        <end position="30"/>
    </location>
</feature>
<name>A0A225ABZ2_TALAT</name>
<gene>
    <name evidence="8" type="ORF">UA08_09457</name>
</gene>
<evidence type="ECO:0000313" key="9">
    <source>
        <dbReference type="Proteomes" id="UP000214365"/>
    </source>
</evidence>
<feature type="transmembrane region" description="Helical" evidence="6">
    <location>
        <begin position="42"/>
        <end position="65"/>
    </location>
</feature>
<protein>
    <recommendedName>
        <fullName evidence="7">Rhodopsin domain-containing protein</fullName>
    </recommendedName>
</protein>
<sequence length="262" mass="28681">MAQDKGPTILIVMWTTTSIATLFVAARLFTRIRILRNIGLDDYLIASSMVIGLLFVSLATAAVTAGDGKHVSALSRYRFERAAMLNTAAPMRAMWTSGLGNCWSPSVVVDYSIFAGGISTLLYLPTLKSSLTMPIRRKGLLLIAFALGSCAAIVAVVKCTHIPGLADESDPTYSTSELVIWTNVESNSIIIAACIPTCIPLLEKLFYKRGANGFHNQQVAYNPKPPRPQNKEFLFQASRHAVDTEMEVSRIRRTDEIIIAIE</sequence>
<proteinExistence type="inferred from homology"/>
<evidence type="ECO:0000256" key="5">
    <source>
        <dbReference type="ARBA" id="ARBA00038359"/>
    </source>
</evidence>
<evidence type="ECO:0000256" key="3">
    <source>
        <dbReference type="ARBA" id="ARBA00022989"/>
    </source>
</evidence>
<keyword evidence="9" id="KW-1185">Reference proteome</keyword>
<dbReference type="GO" id="GO:0016020">
    <property type="term" value="C:membrane"/>
    <property type="evidence" value="ECO:0007669"/>
    <property type="project" value="UniProtKB-SubCell"/>
</dbReference>
<dbReference type="Proteomes" id="UP000214365">
    <property type="component" value="Unassembled WGS sequence"/>
</dbReference>
<dbReference type="InterPro" id="IPR052337">
    <property type="entry name" value="SAT4-like"/>
</dbReference>
<dbReference type="PANTHER" id="PTHR33048">
    <property type="entry name" value="PTH11-LIKE INTEGRAL MEMBRANE PROTEIN (AFU_ORTHOLOGUE AFUA_5G11245)"/>
    <property type="match status" value="1"/>
</dbReference>
<accession>A0A225ABZ2</accession>
<dbReference type="GeneID" id="31009213"/>
<evidence type="ECO:0000259" key="7">
    <source>
        <dbReference type="Pfam" id="PF20684"/>
    </source>
</evidence>
<keyword evidence="3 6" id="KW-1133">Transmembrane helix</keyword>
<dbReference type="AlphaFoldDB" id="A0A225ABZ2"/>
<evidence type="ECO:0000256" key="2">
    <source>
        <dbReference type="ARBA" id="ARBA00022692"/>
    </source>
</evidence>
<comment type="subcellular location">
    <subcellularLocation>
        <location evidence="1">Membrane</location>
        <topology evidence="1">Multi-pass membrane protein</topology>
    </subcellularLocation>
</comment>
<comment type="caution">
    <text evidence="8">The sequence shown here is derived from an EMBL/GenBank/DDBJ whole genome shotgun (WGS) entry which is preliminary data.</text>
</comment>
<dbReference type="Pfam" id="PF20684">
    <property type="entry name" value="Fung_rhodopsin"/>
    <property type="match status" value="1"/>
</dbReference>
<feature type="transmembrane region" description="Helical" evidence="6">
    <location>
        <begin position="108"/>
        <end position="127"/>
    </location>
</feature>
<feature type="transmembrane region" description="Helical" evidence="6">
    <location>
        <begin position="139"/>
        <end position="158"/>
    </location>
</feature>
<dbReference type="OrthoDB" id="5331848at2759"/>
<evidence type="ECO:0000313" key="8">
    <source>
        <dbReference type="EMBL" id="OKL55304.1"/>
    </source>
</evidence>
<comment type="similarity">
    <text evidence="5">Belongs to the SAT4 family.</text>
</comment>
<dbReference type="EMBL" id="LFMY01000023">
    <property type="protein sequence ID" value="OKL55304.1"/>
    <property type="molecule type" value="Genomic_DNA"/>
</dbReference>
<dbReference type="PANTHER" id="PTHR33048:SF155">
    <property type="entry name" value="INTEGRAL MEMBRANE PROTEIN"/>
    <property type="match status" value="1"/>
</dbReference>
<keyword evidence="4 6" id="KW-0472">Membrane</keyword>